<dbReference type="STRING" id="1801997.A3J64_01785"/>
<dbReference type="PANTHER" id="PTHR32432">
    <property type="entry name" value="CELL DIVISION PROTEIN FTSA-RELATED"/>
    <property type="match status" value="1"/>
</dbReference>
<dbReference type="Proteomes" id="UP000177061">
    <property type="component" value="Unassembled WGS sequence"/>
</dbReference>
<dbReference type="Gene3D" id="3.30.420.40">
    <property type="match status" value="2"/>
</dbReference>
<sequence>MFLFKKKSKTRLGLDIGTSAIKLVELEQAEGRYKLKTYGIFPLTGYLNHLGEYLRIEPLKMPEPQLAEMIKKILREARTESREVCLSVPVYSSFSTLIDLPFMPAQEIAKAIPFEAKKYVPVPISEVILDWSVIKRVKSGVDRPSIDQTQTDILAGSAGQDKSNNQPEPEKKTDAQGIQILLVAVPKKTVTRYARVIQLTGLELKALEAETFSLARSLVGNDKSPIVIVDTGARSSNISIIDDGYIRVTHNLEVGGGELTRNLSQKMNISFEAAEEMKKTTGGQSGQLVGRESVISVLDIIAAEIKKIVNHYQIKYNRRIEKCILAGGGVMVAGLLDYFSSKLGLEISLGSPFARIAYPSTLEPAIKELGPSLAVAAGLAMRE</sequence>
<dbReference type="CDD" id="cd24049">
    <property type="entry name" value="ASKHA_NBD_PilM"/>
    <property type="match status" value="1"/>
</dbReference>
<gene>
    <name evidence="2" type="ORF">A3J64_01785</name>
</gene>
<feature type="region of interest" description="Disordered" evidence="1">
    <location>
        <begin position="148"/>
        <end position="173"/>
    </location>
</feature>
<evidence type="ECO:0000313" key="3">
    <source>
        <dbReference type="Proteomes" id="UP000177061"/>
    </source>
</evidence>
<organism evidence="2 3">
    <name type="scientific">Candidatus Portnoybacteria bacterium RIFCSPHIGHO2_12_FULL_38_9</name>
    <dbReference type="NCBI Taxonomy" id="1801997"/>
    <lineage>
        <taxon>Bacteria</taxon>
        <taxon>Candidatus Portnoyibacteriota</taxon>
    </lineage>
</organism>
<dbReference type="InterPro" id="IPR005883">
    <property type="entry name" value="PilM"/>
</dbReference>
<accession>A0A1G2FE63</accession>
<evidence type="ECO:0000256" key="1">
    <source>
        <dbReference type="SAM" id="MobiDB-lite"/>
    </source>
</evidence>
<dbReference type="InterPro" id="IPR043129">
    <property type="entry name" value="ATPase_NBD"/>
</dbReference>
<dbReference type="InterPro" id="IPR050696">
    <property type="entry name" value="FtsA/MreB"/>
</dbReference>
<dbReference type="PANTHER" id="PTHR32432:SF3">
    <property type="entry name" value="ETHANOLAMINE UTILIZATION PROTEIN EUTJ"/>
    <property type="match status" value="1"/>
</dbReference>
<proteinExistence type="predicted"/>
<protein>
    <recommendedName>
        <fullName evidence="4">SHS2 domain-containing protein</fullName>
    </recommendedName>
</protein>
<dbReference type="PIRSF" id="PIRSF019169">
    <property type="entry name" value="PilM"/>
    <property type="match status" value="1"/>
</dbReference>
<dbReference type="Gene3D" id="3.30.1490.300">
    <property type="match status" value="1"/>
</dbReference>
<evidence type="ECO:0000313" key="2">
    <source>
        <dbReference type="EMBL" id="OGZ36356.1"/>
    </source>
</evidence>
<dbReference type="SUPFAM" id="SSF53067">
    <property type="entry name" value="Actin-like ATPase domain"/>
    <property type="match status" value="2"/>
</dbReference>
<comment type="caution">
    <text evidence="2">The sequence shown here is derived from an EMBL/GenBank/DDBJ whole genome shotgun (WGS) entry which is preliminary data.</text>
</comment>
<name>A0A1G2FE63_9BACT</name>
<evidence type="ECO:0008006" key="4">
    <source>
        <dbReference type="Google" id="ProtNLM"/>
    </source>
</evidence>
<reference evidence="2 3" key="1">
    <citation type="journal article" date="2016" name="Nat. Commun.">
        <title>Thousands of microbial genomes shed light on interconnected biogeochemical processes in an aquifer system.</title>
        <authorList>
            <person name="Anantharaman K."/>
            <person name="Brown C.T."/>
            <person name="Hug L.A."/>
            <person name="Sharon I."/>
            <person name="Castelle C.J."/>
            <person name="Probst A.J."/>
            <person name="Thomas B.C."/>
            <person name="Singh A."/>
            <person name="Wilkins M.J."/>
            <person name="Karaoz U."/>
            <person name="Brodie E.L."/>
            <person name="Williams K.H."/>
            <person name="Hubbard S.S."/>
            <person name="Banfield J.F."/>
        </authorList>
    </citation>
    <scope>NUCLEOTIDE SEQUENCE [LARGE SCALE GENOMIC DNA]</scope>
</reference>
<dbReference type="AlphaFoldDB" id="A0A1G2FE63"/>
<dbReference type="EMBL" id="MHNB01000027">
    <property type="protein sequence ID" value="OGZ36356.1"/>
    <property type="molecule type" value="Genomic_DNA"/>
</dbReference>
<dbReference type="Pfam" id="PF11104">
    <property type="entry name" value="PilM_2"/>
    <property type="match status" value="1"/>
</dbReference>